<name>A0ABW3YTC9_MYCRA</name>
<gene>
    <name evidence="1" type="ORF">ACFQ33_02425</name>
</gene>
<keyword evidence="2" id="KW-1185">Reference proteome</keyword>
<comment type="caution">
    <text evidence="1">The sequence shown here is derived from an EMBL/GenBank/DDBJ whole genome shotgun (WGS) entry which is preliminary data.</text>
</comment>
<dbReference type="RefSeq" id="WP_374838373.1">
    <property type="nucleotide sequence ID" value="NZ_JBHEEW010000006.1"/>
</dbReference>
<evidence type="ECO:0000313" key="2">
    <source>
        <dbReference type="Proteomes" id="UP001597173"/>
    </source>
</evidence>
<proteinExistence type="predicted"/>
<organism evidence="1 2">
    <name type="scientific">Mycoplana ramosa</name>
    <name type="common">Mycoplana bullata</name>
    <dbReference type="NCBI Taxonomy" id="40837"/>
    <lineage>
        <taxon>Bacteria</taxon>
        <taxon>Pseudomonadati</taxon>
        <taxon>Pseudomonadota</taxon>
        <taxon>Alphaproteobacteria</taxon>
        <taxon>Hyphomicrobiales</taxon>
        <taxon>Rhizobiaceae</taxon>
        <taxon>Mycoplana</taxon>
    </lineage>
</organism>
<protein>
    <submittedName>
        <fullName evidence="1">Uncharacterized protein</fullName>
    </submittedName>
</protein>
<dbReference type="Proteomes" id="UP001597173">
    <property type="component" value="Unassembled WGS sequence"/>
</dbReference>
<evidence type="ECO:0000313" key="1">
    <source>
        <dbReference type="EMBL" id="MFD1326756.1"/>
    </source>
</evidence>
<sequence>MRTQDLAQAAKNLKENDDFKLIMESIEGDIFRAFKNTKIGANEELQNVHALAHGFKLLNNSIDKYIELAIFEAAKDENY</sequence>
<accession>A0ABW3YTC9</accession>
<reference evidence="2" key="1">
    <citation type="journal article" date="2019" name="Int. J. Syst. Evol. Microbiol.">
        <title>The Global Catalogue of Microorganisms (GCM) 10K type strain sequencing project: providing services to taxonomists for standard genome sequencing and annotation.</title>
        <authorList>
            <consortium name="The Broad Institute Genomics Platform"/>
            <consortium name="The Broad Institute Genome Sequencing Center for Infectious Disease"/>
            <person name="Wu L."/>
            <person name="Ma J."/>
        </authorList>
    </citation>
    <scope>NUCLEOTIDE SEQUENCE [LARGE SCALE GENOMIC DNA]</scope>
    <source>
        <strain evidence="2">CCUG 55609</strain>
    </source>
</reference>
<dbReference type="EMBL" id="JBHTNF010000001">
    <property type="protein sequence ID" value="MFD1326756.1"/>
    <property type="molecule type" value="Genomic_DNA"/>
</dbReference>